<reference evidence="1 2" key="1">
    <citation type="submission" date="2023-08" db="EMBL/GenBank/DDBJ databases">
        <title>Black Yeasts Isolated from many extreme environments.</title>
        <authorList>
            <person name="Coleine C."/>
            <person name="Stajich J.E."/>
            <person name="Selbmann L."/>
        </authorList>
    </citation>
    <scope>NUCLEOTIDE SEQUENCE [LARGE SCALE GENOMIC DNA]</scope>
    <source>
        <strain evidence="1 2">CCFEE 5935</strain>
    </source>
</reference>
<sequence>MEDSTSINQAAHTFTARRTEMYRSTDTCAPTPLLQQLSLRLLALPQLSKLELAIIKTKRQQDTFSSLFHHHSLTLPNILTLTLGPGLQWLIPHCPNVRTITSDPYSRHSSLPGAPSGSNWHLDLVHAAGSAKHLHHLEVDDRMSAPLLLRHITTSVPHIGSVGTFSGRWENGIDRLFPLLKQLRELRTLALADVADLHVGYEPPRCGNVFLGPGGDEYRQQLEEEKGRAVRYVGRKVFERLEGLEECWVGNWDRAVVRRGKEGSVMDVAWERGWRFGVVHKSRFGG</sequence>
<evidence type="ECO:0000313" key="2">
    <source>
        <dbReference type="Proteomes" id="UP001337655"/>
    </source>
</evidence>
<dbReference type="EMBL" id="JAVRRT010000016">
    <property type="protein sequence ID" value="KAK5165441.1"/>
    <property type="molecule type" value="Genomic_DNA"/>
</dbReference>
<name>A0AAV9P2J9_9PEZI</name>
<comment type="caution">
    <text evidence="1">The sequence shown here is derived from an EMBL/GenBank/DDBJ whole genome shotgun (WGS) entry which is preliminary data.</text>
</comment>
<dbReference type="Proteomes" id="UP001337655">
    <property type="component" value="Unassembled WGS sequence"/>
</dbReference>
<organism evidence="1 2">
    <name type="scientific">Saxophila tyrrhenica</name>
    <dbReference type="NCBI Taxonomy" id="1690608"/>
    <lineage>
        <taxon>Eukaryota</taxon>
        <taxon>Fungi</taxon>
        <taxon>Dikarya</taxon>
        <taxon>Ascomycota</taxon>
        <taxon>Pezizomycotina</taxon>
        <taxon>Dothideomycetes</taxon>
        <taxon>Dothideomycetidae</taxon>
        <taxon>Mycosphaerellales</taxon>
        <taxon>Extremaceae</taxon>
        <taxon>Saxophila</taxon>
    </lineage>
</organism>
<dbReference type="RefSeq" id="XP_064655525.1">
    <property type="nucleotide sequence ID" value="XM_064806199.1"/>
</dbReference>
<proteinExistence type="predicted"/>
<protein>
    <submittedName>
        <fullName evidence="1">Uncharacterized protein</fullName>
    </submittedName>
</protein>
<dbReference type="GeneID" id="89930302"/>
<accession>A0AAV9P2J9</accession>
<dbReference type="AlphaFoldDB" id="A0AAV9P2J9"/>
<evidence type="ECO:0000313" key="1">
    <source>
        <dbReference type="EMBL" id="KAK5165441.1"/>
    </source>
</evidence>
<gene>
    <name evidence="1" type="ORF">LTR77_008970</name>
</gene>
<keyword evidence="2" id="KW-1185">Reference proteome</keyword>